<sequence length="279" mass="31515">MATMGTKHVEKDVSSIEIPSWIILQSDVGLLFPSEHALDLGSVDLGRSLGDGDSAAGYARKPPSQLIVLDGTWSKAKRLFYVNPWLHNLPHHRLPPSKGSSRYGIIRKEPKPGCMSTIESIVMALEILEPETEGLDKLLDVFDYMMEDQKVCMGERYTRLEEKVRVGPSLKGVWKLVGMESEEGFRQIEQVPKRHKILILRELETSVEKFGRNFLTETEVGTDRCWSCLETIKNTKTGGMKLLRDMRLELVDRMGSSEQIGSSSEVLVHLTLEQDGCRW</sequence>
<gene>
    <name evidence="8" type="ORF">R1sor_016350</name>
</gene>
<evidence type="ECO:0000256" key="2">
    <source>
        <dbReference type="ARBA" id="ARBA00022679"/>
    </source>
</evidence>
<reference evidence="8 9" key="1">
    <citation type="submission" date="2024-09" db="EMBL/GenBank/DDBJ databases">
        <title>Chromosome-scale assembly of Riccia sorocarpa.</title>
        <authorList>
            <person name="Paukszto L."/>
        </authorList>
    </citation>
    <scope>NUCLEOTIDE SEQUENCE [LARGE SCALE GENOMIC DNA]</scope>
    <source>
        <strain evidence="8">LP-2024</strain>
        <tissue evidence="8">Aerial parts of the thallus</tissue>
    </source>
</reference>
<protein>
    <recommendedName>
        <fullName evidence="1">tRNA-uridine aminocarboxypropyltransferase</fullName>
        <ecNumber evidence="1">2.5.1.25</ecNumber>
    </recommendedName>
</protein>
<comment type="catalytic activity">
    <reaction evidence="6">
        <text>a uridine in tRNA + S-adenosyl-L-methionine = a 3-[(3S)-3-amino-3-carboxypropyl]uridine in tRNA + S-methyl-5'-thioadenosine + H(+)</text>
        <dbReference type="Rhea" id="RHEA:62432"/>
        <dbReference type="Rhea" id="RHEA-COMP:13339"/>
        <dbReference type="Rhea" id="RHEA-COMP:16092"/>
        <dbReference type="ChEBI" id="CHEBI:15378"/>
        <dbReference type="ChEBI" id="CHEBI:17509"/>
        <dbReference type="ChEBI" id="CHEBI:59789"/>
        <dbReference type="ChEBI" id="CHEBI:65315"/>
        <dbReference type="ChEBI" id="CHEBI:82930"/>
        <dbReference type="EC" id="2.5.1.25"/>
    </reaction>
</comment>
<evidence type="ECO:0000259" key="7">
    <source>
        <dbReference type="SMART" id="SM01144"/>
    </source>
</evidence>
<keyword evidence="2" id="KW-0808">Transferase</keyword>
<keyword evidence="3" id="KW-0949">S-adenosyl-L-methionine</keyword>
<dbReference type="PANTHER" id="PTHR21392:SF0">
    <property type="entry name" value="TRNA-URIDINE AMINOCARBOXYPROPYLTRANSFERASE 2"/>
    <property type="match status" value="1"/>
</dbReference>
<dbReference type="Proteomes" id="UP001633002">
    <property type="component" value="Unassembled WGS sequence"/>
</dbReference>
<dbReference type="PANTHER" id="PTHR21392">
    <property type="entry name" value="TRNA-URIDINE AMINOCARBOXYPROPYLTRANSFERASE 2"/>
    <property type="match status" value="1"/>
</dbReference>
<proteinExistence type="inferred from homology"/>
<dbReference type="InterPro" id="IPR039262">
    <property type="entry name" value="DTWD2/TAPT"/>
</dbReference>
<dbReference type="Pfam" id="PF03942">
    <property type="entry name" value="DTW"/>
    <property type="match status" value="1"/>
</dbReference>
<dbReference type="GO" id="GO:0008033">
    <property type="term" value="P:tRNA processing"/>
    <property type="evidence" value="ECO:0007669"/>
    <property type="project" value="UniProtKB-KW"/>
</dbReference>
<dbReference type="InterPro" id="IPR005636">
    <property type="entry name" value="DTW"/>
</dbReference>
<organism evidence="8 9">
    <name type="scientific">Riccia sorocarpa</name>
    <dbReference type="NCBI Taxonomy" id="122646"/>
    <lineage>
        <taxon>Eukaryota</taxon>
        <taxon>Viridiplantae</taxon>
        <taxon>Streptophyta</taxon>
        <taxon>Embryophyta</taxon>
        <taxon>Marchantiophyta</taxon>
        <taxon>Marchantiopsida</taxon>
        <taxon>Marchantiidae</taxon>
        <taxon>Marchantiales</taxon>
        <taxon>Ricciaceae</taxon>
        <taxon>Riccia</taxon>
    </lineage>
</organism>
<name>A0ABD3HIV8_9MARC</name>
<keyword evidence="4" id="KW-0819">tRNA processing</keyword>
<evidence type="ECO:0000256" key="4">
    <source>
        <dbReference type="ARBA" id="ARBA00022694"/>
    </source>
</evidence>
<dbReference type="EMBL" id="JBJQOH010000004">
    <property type="protein sequence ID" value="KAL3690041.1"/>
    <property type="molecule type" value="Genomic_DNA"/>
</dbReference>
<comment type="similarity">
    <text evidence="5">Belongs to the TDD superfamily. DTWD2 family.</text>
</comment>
<evidence type="ECO:0000256" key="1">
    <source>
        <dbReference type="ARBA" id="ARBA00012386"/>
    </source>
</evidence>
<comment type="caution">
    <text evidence="8">The sequence shown here is derived from an EMBL/GenBank/DDBJ whole genome shotgun (WGS) entry which is preliminary data.</text>
</comment>
<evidence type="ECO:0000256" key="6">
    <source>
        <dbReference type="ARBA" id="ARBA00048718"/>
    </source>
</evidence>
<dbReference type="EC" id="2.5.1.25" evidence="1"/>
<dbReference type="AlphaFoldDB" id="A0ABD3HIV8"/>
<evidence type="ECO:0000256" key="5">
    <source>
        <dbReference type="ARBA" id="ARBA00034489"/>
    </source>
</evidence>
<evidence type="ECO:0000313" key="9">
    <source>
        <dbReference type="Proteomes" id="UP001633002"/>
    </source>
</evidence>
<dbReference type="GO" id="GO:0016432">
    <property type="term" value="F:tRNA-uridine aminocarboxypropyltransferase activity"/>
    <property type="evidence" value="ECO:0007669"/>
    <property type="project" value="UniProtKB-EC"/>
</dbReference>
<evidence type="ECO:0000313" key="8">
    <source>
        <dbReference type="EMBL" id="KAL3690041.1"/>
    </source>
</evidence>
<accession>A0ABD3HIV8</accession>
<dbReference type="SMART" id="SM01144">
    <property type="entry name" value="DTW"/>
    <property type="match status" value="1"/>
</dbReference>
<keyword evidence="9" id="KW-1185">Reference proteome</keyword>
<evidence type="ECO:0000256" key="3">
    <source>
        <dbReference type="ARBA" id="ARBA00022691"/>
    </source>
</evidence>
<feature type="domain" description="DTW" evidence="7">
    <location>
        <begin position="4"/>
        <end position="154"/>
    </location>
</feature>